<reference evidence="4" key="2">
    <citation type="submission" date="2021-10" db="EMBL/GenBank/DDBJ databases">
        <title>Phylogenomics reveals ancestral predisposition of the termite-cultivated fungus Termitomyces towards a domesticated lifestyle.</title>
        <authorList>
            <person name="Auxier B."/>
            <person name="Grum-Grzhimaylo A."/>
            <person name="Cardenas M.E."/>
            <person name="Lodge J.D."/>
            <person name="Laessoe T."/>
            <person name="Pedersen O."/>
            <person name="Smith M.E."/>
            <person name="Kuyper T.W."/>
            <person name="Franco-Molano E.A."/>
            <person name="Baroni T.J."/>
            <person name="Aanen D.K."/>
        </authorList>
    </citation>
    <scope>NUCLEOTIDE SEQUENCE</scope>
    <source>
        <strain evidence="4">D49</strain>
    </source>
</reference>
<dbReference type="InterPro" id="IPR013783">
    <property type="entry name" value="Ig-like_fold"/>
</dbReference>
<evidence type="ECO:0000313" key="4">
    <source>
        <dbReference type="EMBL" id="KAG5638055.1"/>
    </source>
</evidence>
<gene>
    <name evidence="4" type="ORF">H0H81_002089</name>
</gene>
<protein>
    <recommendedName>
        <fullName evidence="6">Glyoxal oxidase</fullName>
    </recommendedName>
</protein>
<evidence type="ECO:0000259" key="3">
    <source>
        <dbReference type="Pfam" id="PF09118"/>
    </source>
</evidence>
<dbReference type="OrthoDB" id="2019572at2759"/>
<evidence type="ECO:0000313" key="5">
    <source>
        <dbReference type="Proteomes" id="UP000717328"/>
    </source>
</evidence>
<dbReference type="InterPro" id="IPR014756">
    <property type="entry name" value="Ig_E-set"/>
</dbReference>
<dbReference type="EMBL" id="JABCKI010005785">
    <property type="protein sequence ID" value="KAG5638055.1"/>
    <property type="molecule type" value="Genomic_DNA"/>
</dbReference>
<keyword evidence="1" id="KW-0732">Signal</keyword>
<feature type="domain" description="Galactose oxidase-like Early set" evidence="3">
    <location>
        <begin position="413"/>
        <end position="521"/>
    </location>
</feature>
<dbReference type="InterPro" id="IPR011043">
    <property type="entry name" value="Gal_Oxase/kelch_b-propeller"/>
</dbReference>
<dbReference type="Proteomes" id="UP000717328">
    <property type="component" value="Unassembled WGS sequence"/>
</dbReference>
<evidence type="ECO:0000259" key="2">
    <source>
        <dbReference type="Pfam" id="PF07250"/>
    </source>
</evidence>
<dbReference type="PANTHER" id="PTHR32208:SF96">
    <property type="entry name" value="GLYOXAL OXIDASE"/>
    <property type="match status" value="1"/>
</dbReference>
<feature type="domain" description="Glyoxal oxidase N-terminal" evidence="2">
    <location>
        <begin position="95"/>
        <end position="408"/>
    </location>
</feature>
<name>A0A9P7K6M1_9AGAR</name>
<sequence>MGSSLLFLGTENNVYLVDKVENNPATINGHPAWASEWTLNAGSTQRAMNAVTNSFCAGGNVMGNGTWVNVGGNQAVTYGGAAAASQNGGAPYNDPDGRQSIRLLNPCDNDQCDWILSPNMVDQRWYPTIETLEDGTLIILGGCNNGGYVNDAGQDNPTYEFFPSKGQPITSPILQNTLPANLYPLTWLLPSGKLLIQSNWATALLDYHTHIETPLDNIPDAVRVYPASAGSIMMPLTPANNWTATILFCGGSNVATNQWLDPTWIIPTYPASASCVKLTPDVSQSYVEDDPLPEARTMGNLIFLPNGKILLLNGTAGYGNQTWAVGQSYADQPLLTPAIYDPAAPAGQRWSRDGLSASTVPRMYHSSATLLPDGSVLVSGSNPNSDYTNAANITYKTEYRTERFYPSYYNERRPQPVGLLRQLSYGGPAFNVTLDSDDLFGNTDYLKSACVVIIRPGFSTHTMNMGQRFVQLESTYTIQRNNTGTLHVSQVPPNPAILVPGPALLFVVVNGVPSVGVQIMVGSGSIGNQTLLPIGDLPASSVEANPGSAASSPHNSAAHVSRSWLATGAWVALLGFSLSFI</sequence>
<dbReference type="InterPro" id="IPR009880">
    <property type="entry name" value="Glyoxal_oxidase_N"/>
</dbReference>
<dbReference type="SUPFAM" id="SSF81296">
    <property type="entry name" value="E set domains"/>
    <property type="match status" value="1"/>
</dbReference>
<evidence type="ECO:0000256" key="1">
    <source>
        <dbReference type="ARBA" id="ARBA00022729"/>
    </source>
</evidence>
<dbReference type="InterPro" id="IPR037293">
    <property type="entry name" value="Gal_Oxidase_central_sf"/>
</dbReference>
<dbReference type="Gene3D" id="2.130.10.80">
    <property type="entry name" value="Galactose oxidase/kelch, beta-propeller"/>
    <property type="match status" value="1"/>
</dbReference>
<accession>A0A9P7K6M1</accession>
<organism evidence="4 5">
    <name type="scientific">Sphagnurus paluster</name>
    <dbReference type="NCBI Taxonomy" id="117069"/>
    <lineage>
        <taxon>Eukaryota</taxon>
        <taxon>Fungi</taxon>
        <taxon>Dikarya</taxon>
        <taxon>Basidiomycota</taxon>
        <taxon>Agaricomycotina</taxon>
        <taxon>Agaricomycetes</taxon>
        <taxon>Agaricomycetidae</taxon>
        <taxon>Agaricales</taxon>
        <taxon>Tricholomatineae</taxon>
        <taxon>Lyophyllaceae</taxon>
        <taxon>Sphagnurus</taxon>
    </lineage>
</organism>
<reference evidence="4" key="1">
    <citation type="submission" date="2021-02" db="EMBL/GenBank/DDBJ databases">
        <authorList>
            <person name="Nieuwenhuis M."/>
            <person name="Van De Peppel L.J.J."/>
        </authorList>
    </citation>
    <scope>NUCLEOTIDE SEQUENCE</scope>
    <source>
        <strain evidence="4">D49</strain>
    </source>
</reference>
<evidence type="ECO:0008006" key="6">
    <source>
        <dbReference type="Google" id="ProtNLM"/>
    </source>
</evidence>
<keyword evidence="5" id="KW-1185">Reference proteome</keyword>
<comment type="caution">
    <text evidence="4">The sequence shown here is derived from an EMBL/GenBank/DDBJ whole genome shotgun (WGS) entry which is preliminary data.</text>
</comment>
<dbReference type="CDD" id="cd02851">
    <property type="entry name" value="E_set_GO_C"/>
    <property type="match status" value="1"/>
</dbReference>
<dbReference type="AlphaFoldDB" id="A0A9P7K6M1"/>
<proteinExistence type="predicted"/>
<dbReference type="InterPro" id="IPR015202">
    <property type="entry name" value="GO-like_E_set"/>
</dbReference>
<dbReference type="Pfam" id="PF07250">
    <property type="entry name" value="Glyoxal_oxid_N"/>
    <property type="match status" value="1"/>
</dbReference>
<dbReference type="Pfam" id="PF09118">
    <property type="entry name" value="GO-like_E_set"/>
    <property type="match status" value="1"/>
</dbReference>
<dbReference type="Gene3D" id="2.60.40.10">
    <property type="entry name" value="Immunoglobulins"/>
    <property type="match status" value="1"/>
</dbReference>
<dbReference type="PANTHER" id="PTHR32208">
    <property type="entry name" value="SECRETED PROTEIN-RELATED"/>
    <property type="match status" value="1"/>
</dbReference>
<dbReference type="SUPFAM" id="SSF50965">
    <property type="entry name" value="Galactose oxidase, central domain"/>
    <property type="match status" value="1"/>
</dbReference>